<dbReference type="OrthoDB" id="6134459at2759"/>
<feature type="transmembrane region" description="Helical" evidence="5">
    <location>
        <begin position="429"/>
        <end position="449"/>
    </location>
</feature>
<evidence type="ECO:0000256" key="1">
    <source>
        <dbReference type="ARBA" id="ARBA00004141"/>
    </source>
</evidence>
<keyword evidence="4 5" id="KW-0472">Membrane</keyword>
<feature type="transmembrane region" description="Helical" evidence="5">
    <location>
        <begin position="482"/>
        <end position="504"/>
    </location>
</feature>
<dbReference type="Pfam" id="PF00002">
    <property type="entry name" value="7tm_2"/>
    <property type="match status" value="1"/>
</dbReference>
<organism evidence="7 8">
    <name type="scientific">Allacma fusca</name>
    <dbReference type="NCBI Taxonomy" id="39272"/>
    <lineage>
        <taxon>Eukaryota</taxon>
        <taxon>Metazoa</taxon>
        <taxon>Ecdysozoa</taxon>
        <taxon>Arthropoda</taxon>
        <taxon>Hexapoda</taxon>
        <taxon>Collembola</taxon>
        <taxon>Symphypleona</taxon>
        <taxon>Sminthuridae</taxon>
        <taxon>Allacma</taxon>
    </lineage>
</organism>
<keyword evidence="8" id="KW-1185">Reference proteome</keyword>
<feature type="domain" description="G-protein coupled receptors family 2 profile 2" evidence="6">
    <location>
        <begin position="312"/>
        <end position="579"/>
    </location>
</feature>
<dbReference type="GO" id="GO:0016020">
    <property type="term" value="C:membrane"/>
    <property type="evidence" value="ECO:0007669"/>
    <property type="project" value="UniProtKB-SubCell"/>
</dbReference>
<evidence type="ECO:0000259" key="6">
    <source>
        <dbReference type="PROSITE" id="PS50261"/>
    </source>
</evidence>
<feature type="transmembrane region" description="Helical" evidence="5">
    <location>
        <begin position="7"/>
        <end position="25"/>
    </location>
</feature>
<accession>A0A8J2KBA6</accession>
<dbReference type="PROSITE" id="PS50261">
    <property type="entry name" value="G_PROTEIN_RECEP_F2_4"/>
    <property type="match status" value="1"/>
</dbReference>
<evidence type="ECO:0000313" key="7">
    <source>
        <dbReference type="EMBL" id="CAG7786616.1"/>
    </source>
</evidence>
<comment type="subcellular location">
    <subcellularLocation>
        <location evidence="1">Membrane</location>
        <topology evidence="1">Multi-pass membrane protein</topology>
    </subcellularLocation>
</comment>
<feature type="transmembrane region" description="Helical" evidence="5">
    <location>
        <begin position="524"/>
        <end position="548"/>
    </location>
</feature>
<feature type="transmembrane region" description="Helical" evidence="5">
    <location>
        <begin position="384"/>
        <end position="409"/>
    </location>
</feature>
<feature type="transmembrane region" description="Helical" evidence="5">
    <location>
        <begin position="554"/>
        <end position="577"/>
    </location>
</feature>
<dbReference type="AlphaFoldDB" id="A0A8J2KBA6"/>
<name>A0A8J2KBA6_9HEXA</name>
<evidence type="ECO:0000256" key="4">
    <source>
        <dbReference type="ARBA" id="ARBA00023136"/>
    </source>
</evidence>
<dbReference type="CDD" id="cd15039">
    <property type="entry name" value="7tmB3_Methuselah-like"/>
    <property type="match status" value="1"/>
</dbReference>
<comment type="caution">
    <text evidence="7">The sequence shown here is derived from an EMBL/GenBank/DDBJ whole genome shotgun (WGS) entry which is preliminary data.</text>
</comment>
<evidence type="ECO:0000313" key="8">
    <source>
        <dbReference type="Proteomes" id="UP000708208"/>
    </source>
</evidence>
<dbReference type="EMBL" id="CAJVCH010321518">
    <property type="protein sequence ID" value="CAG7786616.1"/>
    <property type="molecule type" value="Genomic_DNA"/>
</dbReference>
<evidence type="ECO:0000256" key="2">
    <source>
        <dbReference type="ARBA" id="ARBA00022692"/>
    </source>
</evidence>
<dbReference type="PANTHER" id="PTHR46953">
    <property type="entry name" value="G-PROTEIN COUPLED RECEPTOR MTH-LIKE 1-RELATED"/>
    <property type="match status" value="1"/>
</dbReference>
<feature type="transmembrane region" description="Helical" evidence="5">
    <location>
        <begin position="345"/>
        <end position="364"/>
    </location>
</feature>
<dbReference type="InterPro" id="IPR000832">
    <property type="entry name" value="GPCR_2_secretin-like"/>
</dbReference>
<protein>
    <recommendedName>
        <fullName evidence="6">G-protein coupled receptors family 2 profile 2 domain-containing protein</fullName>
    </recommendedName>
</protein>
<dbReference type="InterPro" id="IPR017981">
    <property type="entry name" value="GPCR_2-like_7TM"/>
</dbReference>
<keyword evidence="2 5" id="KW-0812">Transmembrane</keyword>
<dbReference type="InterPro" id="IPR052808">
    <property type="entry name" value="GPCR_Mth-like"/>
</dbReference>
<sequence length="707" mass="80546">MASGYSSYVHVMLIVITTFITMGLSQEEPSEHLATDPITFQWCGNERYSQGENSDQLASRIIQIPENISEGQEKFAIRLKAGSISCPEGVNSTEFTLDLSRPVSEKSSTYESEFSSSGYFRVGNYYYPPEGFCITSWTSSNVGVRVCGEVNIKGIWSYPECGATNPCLPKCCTMNMLMTYIPDEFPECLPKFNNSARVNPILYTKEFQKDRHETPVYYYKHKLKGQIFEFVHAKTDIEDEQLYSVQKVCFRLKEDGTLLYLNHYDWISVAPSNYCFEGIQLFNSSDIFQGKEGQYGFMVNYIPASPRDAKAYPILYATAFLSASVFLLLTFLVYALLWQDQKIQGWIVMSHSATMFFMYGFSGTTNVFELLERSSDSTRTPLCIAFAALTHFFYLSNFCWLTVTCFSLYWTFRDISTINPNSRNHGLYFLYALFGWGLPFVFVTVSLVLDKIYSYDLCNQMLVPKYGTEACFVYEGSFGPYVIYPVAVLLFLNALFFSVTARNFYSYQKNTKIARENASDTNKFFVLIAKLFFVMGFTWIFEFIGWICTGADRTWYWAIPDMINCLQAVAIFVIYVCKSTIAASLRNRYPILILLLSVRSAIKSSFLSQETVSTELSTQKAEQGSQERRLNSFHARIVILFFVHCGISHSRMRNTTTALLFSIVLVTAFAMANTESEGENLLRTARAIGFQRPKARPVASGGRRCGR</sequence>
<evidence type="ECO:0000256" key="3">
    <source>
        <dbReference type="ARBA" id="ARBA00022989"/>
    </source>
</evidence>
<dbReference type="Proteomes" id="UP000708208">
    <property type="component" value="Unassembled WGS sequence"/>
</dbReference>
<gene>
    <name evidence="7" type="ORF">AFUS01_LOCUS25177</name>
</gene>
<dbReference type="PANTHER" id="PTHR46953:SF1">
    <property type="entry name" value="G-PROTEIN COUPLED RECEPTOR MTH-LIKE 1-RELATED"/>
    <property type="match status" value="1"/>
</dbReference>
<dbReference type="GO" id="GO:0004930">
    <property type="term" value="F:G protein-coupled receptor activity"/>
    <property type="evidence" value="ECO:0007669"/>
    <property type="project" value="InterPro"/>
</dbReference>
<proteinExistence type="predicted"/>
<keyword evidence="3 5" id="KW-1133">Transmembrane helix</keyword>
<dbReference type="GO" id="GO:0007166">
    <property type="term" value="P:cell surface receptor signaling pathway"/>
    <property type="evidence" value="ECO:0007669"/>
    <property type="project" value="InterPro"/>
</dbReference>
<reference evidence="7" key="1">
    <citation type="submission" date="2021-06" db="EMBL/GenBank/DDBJ databases">
        <authorList>
            <person name="Hodson N. C."/>
            <person name="Mongue J. A."/>
            <person name="Jaron S. K."/>
        </authorList>
    </citation>
    <scope>NUCLEOTIDE SEQUENCE</scope>
</reference>
<feature type="non-terminal residue" evidence="7">
    <location>
        <position position="1"/>
    </location>
</feature>
<evidence type="ECO:0000256" key="5">
    <source>
        <dbReference type="SAM" id="Phobius"/>
    </source>
</evidence>
<feature type="transmembrane region" description="Helical" evidence="5">
    <location>
        <begin position="314"/>
        <end position="338"/>
    </location>
</feature>